<feature type="coiled-coil region" evidence="1">
    <location>
        <begin position="410"/>
        <end position="437"/>
    </location>
</feature>
<dbReference type="Proteomes" id="UP000829354">
    <property type="component" value="Chromosome X"/>
</dbReference>
<feature type="region of interest" description="Disordered" evidence="2">
    <location>
        <begin position="580"/>
        <end position="601"/>
    </location>
</feature>
<keyword evidence="4" id="KW-1185">Reference proteome</keyword>
<keyword evidence="1" id="KW-0175">Coiled coil</keyword>
<feature type="region of interest" description="Disordered" evidence="2">
    <location>
        <begin position="308"/>
        <end position="363"/>
    </location>
</feature>
<evidence type="ECO:0000313" key="4">
    <source>
        <dbReference type="Proteomes" id="UP000829354"/>
    </source>
</evidence>
<feature type="compositionally biased region" description="Polar residues" evidence="2">
    <location>
        <begin position="347"/>
        <end position="362"/>
    </location>
</feature>
<feature type="region of interest" description="Disordered" evidence="2">
    <location>
        <begin position="794"/>
        <end position="815"/>
    </location>
</feature>
<evidence type="ECO:0000313" key="3">
    <source>
        <dbReference type="EMBL" id="UMM40081.1"/>
    </source>
</evidence>
<feature type="region of interest" description="Disordered" evidence="2">
    <location>
        <begin position="934"/>
        <end position="953"/>
    </location>
</feature>
<organism evidence="3 4">
    <name type="scientific">Caenorhabditis briggsae</name>
    <dbReference type="NCBI Taxonomy" id="6238"/>
    <lineage>
        <taxon>Eukaryota</taxon>
        <taxon>Metazoa</taxon>
        <taxon>Ecdysozoa</taxon>
        <taxon>Nematoda</taxon>
        <taxon>Chromadorea</taxon>
        <taxon>Rhabditida</taxon>
        <taxon>Rhabditina</taxon>
        <taxon>Rhabditomorpha</taxon>
        <taxon>Rhabditoidea</taxon>
        <taxon>Rhabditidae</taxon>
        <taxon>Peloderinae</taxon>
        <taxon>Caenorhabditis</taxon>
    </lineage>
</organism>
<feature type="compositionally biased region" description="Acidic residues" evidence="2">
    <location>
        <begin position="777"/>
        <end position="789"/>
    </location>
</feature>
<feature type="region of interest" description="Disordered" evidence="2">
    <location>
        <begin position="770"/>
        <end position="789"/>
    </location>
</feature>
<reference evidence="3 4" key="1">
    <citation type="submission" date="2022-04" db="EMBL/GenBank/DDBJ databases">
        <title>Chromosome-level reference genomes for two strains of Caenorhabditis briggsae: an improved platform for comparative genomics.</title>
        <authorList>
            <person name="Stevens L."/>
            <person name="Andersen E."/>
        </authorList>
    </citation>
    <scope>NUCLEOTIDE SEQUENCE [LARGE SCALE GENOMIC DNA]</scope>
    <source>
        <strain evidence="3">VX34</strain>
        <tissue evidence="3">Whole-organism</tissue>
    </source>
</reference>
<accession>A0AAE9JQH8</accession>
<feature type="compositionally biased region" description="Basic and acidic residues" evidence="2">
    <location>
        <begin position="1948"/>
        <end position="1964"/>
    </location>
</feature>
<protein>
    <submittedName>
        <fullName evidence="3">Uncharacterized protein</fullName>
    </submittedName>
</protein>
<feature type="compositionally biased region" description="Low complexity" evidence="2">
    <location>
        <begin position="314"/>
        <end position="340"/>
    </location>
</feature>
<evidence type="ECO:0000256" key="1">
    <source>
        <dbReference type="SAM" id="Coils"/>
    </source>
</evidence>
<gene>
    <name evidence="3" type="ORF">L5515_016854</name>
</gene>
<feature type="region of interest" description="Disordered" evidence="2">
    <location>
        <begin position="1252"/>
        <end position="1275"/>
    </location>
</feature>
<dbReference type="EMBL" id="CP092625">
    <property type="protein sequence ID" value="UMM40081.1"/>
    <property type="molecule type" value="Genomic_DNA"/>
</dbReference>
<name>A0AAE9JQH8_CAEBR</name>
<feature type="region of interest" description="Disordered" evidence="2">
    <location>
        <begin position="1937"/>
        <end position="1971"/>
    </location>
</feature>
<evidence type="ECO:0000256" key="2">
    <source>
        <dbReference type="SAM" id="MobiDB-lite"/>
    </source>
</evidence>
<proteinExistence type="predicted"/>
<sequence>MNSDCDYNIKSSSRYFQSESCTKLNYVYTSRQCDEYFEYLEKLRRIIFGRNNTMSSAETLPTHPSSVHYHTQNGRTLVYEIGDSAHYGITLSQLPSKTEKLVTETFCAEEHVLAQPETSKIIPPILPPKLFHQLPSNIEERMKNCLHSSSEVINSYLSGSIEQLEKFTTPCDDTAFVQNSSFKMPERQYHNSYNFSDDDFEDSESLNFGVDESFAVSEEFAKVLEETDSVFEELGGDDEFEDRWSISDDKVKRIVGIVKRHVPPSAVMVNHPPLVEYAPNPDHKSYKWLENDSFNFQLPSILNHRSEPLEHQSHSSIQGSSSNSTRKTSRSSTPSQSLSSIQDFPISPNSSRKTSGGSTPLTGSVLVNMIEDYVKMVMDVSKALGNPSEAPEVVSEGVSVVLPVSNVIEKQRKTETMESLETEIESEKDEKLEAKNEDQTVMFPPIAPRKSSVEKWESATLKKERPQSFAESAHSEEQKHLEFSVVSSSDVFHTEPFTLEDIIRLRRSLSESSTLTNHSEYADALDHFDQPCSQLDPKKSPLNSIFHDDFLKTQSEDNTDVDAVNSNNFLHLSFSRIGSTSDNGISENDRSSNNPDVENRKKEESQFFRVNKQQPGCPDVPPDAQINDVIEIKDCNDPQEDFQLNQLFKNSNTDQDTSESTDSNLVANKSFSSTVTHEIEEIDTIHEEPPISFDEFSDDVTGEHLDILKTNNEIKNLVENLLAHVKEETNNNNPESVFGENFIEADSNFHIMEVIENLLTTVSQMDQRPVENFPNDVDVEEADDLEEDEKLDEATELDFGLEYDPQASTDLDEDQRSVQDEEEIFENLLDGIASQVEKENTETTNDTDDSIAIQKVSEPGISIIPDEELFQEPTSQFDPNNYPETLMENIPESHHNFNSPANENFHGNGEEIKDVIISGSLPAETNKINIQTSSTEYACSETEEGISDDQESRISDMETENNPYFNASSTETDTMNCQKVLDDVPDCVAQTSNTISQVETNKLANELAGQLADRIAGELADQLANEIADELADQLADQVADQVADQLADQLADELADQLADELADEDAARLDNEEISEFETELEIYEGSPEQKNEADVLNVLQSVLNEVLYDLNGSENACFSSDILDEAQSTSSSPNFLETELSTEAWEALHSVLDNLDVIIHNAEIRQIDEAVDFVQEPFEIIEVNVKNVEESESGLEDSVELDIKLEYDDQDSTDLNDDLVQQGEIQETLNDIVCIVDVVESFLLEMSNSTDSEKKETEEVVETGQDTVTGNVDEPEKETEMMDVTHVGFKYKTFSNEELVDLHENKHHAYEEKLQEDKYDDLACTEHEEVTCVEEEVAETVEILLNSVLEEEYEVTAADMDGEDRSKDVEIAEDGYKRNAAEHEHQDVDFQILSDSKTMCAMELVRGPVEDFEVENVEQANNVSSLKKANGLEDVAVLNFGLENDGQASTDPNDDSVQKKEVQMTLNDILCITDVVESLLFEISNSMDREQTETGNETETRRVKVSHFGGSLQKLQNEDPVDLNENEYHTVKKELQEQNHGVLVCGENDEIAYEKEVVLNCVSSATEVVETMENLLDGGTAADMDGEGTFSEQIERMEVSEDGLEENDEEREPQGVWLPILRANEKKFVEGDSHETLFNDVNEPVDWQDCEMEHHDFEQELQEQSHAVLVCAENEEVADAEKQVVLSCISLAVEIIETMEVNILEEEEVVSAANTDGEETNDGHKVNGEKCHHQEPPILEVNQKNAEGHPHETMSNQVDLRDFENEHHDSEQKLQEPNHGVLVFAENEEVAYAEEKIVLSCVSSAVKVVGTMEVLLNGIVEEEEEVVSAANTDKAEIKDGYKANGGNCEHQEPPILEVNQEYASHKKISNQVDLHDFRNDHHDFVQELQEPNRDVLVSNENEGVACEEEEVVEKVEILLNGVVEEEDRVAAEDMYDEGSLRKQSHMSEDVEERSEVPEKVNDQQPPTVLTDSIEELSTSQIKSETNSTAPNSTNSATEVFLNFEDLCVSYLENLIGDQLLSAMASASTMLTSQLELQMEVEDIYSISPAVPPPLSDSYSTSPSVLKSSPKSLESILEDEEMYSTPPGDSTDPMDAIVKDGTSQGGSSRLEEDIMCAQPRTQNHLFDSSQTKEISDKIVDDNQTFEIVDPDTQLPFEPSTIMNNQSASISHLVSDILTVSRSLVPERSRGDDDSDKHLNLPNSCQQLQIEKPRPTPWGSSLVPESSDCSLCTDIYDPVPTNVNFSTDTSSSLNPSEHPPTSSVLEEVSHFLATACVAALVFVSPTESSDSTFNSDIIEDASKYINNNNSKPTS</sequence>
<feature type="compositionally biased region" description="Polar residues" evidence="2">
    <location>
        <begin position="580"/>
        <end position="596"/>
    </location>
</feature>